<dbReference type="Proteomes" id="UP000324611">
    <property type="component" value="Unassembled WGS sequence"/>
</dbReference>
<accession>A0A5B2VM33</accession>
<dbReference type="AlphaFoldDB" id="A0A5B2VM33"/>
<name>A0A5B2VM33_9BACT</name>
<evidence type="ECO:0000313" key="2">
    <source>
        <dbReference type="Proteomes" id="UP000324611"/>
    </source>
</evidence>
<proteinExistence type="predicted"/>
<dbReference type="Gene3D" id="3.40.50.1820">
    <property type="entry name" value="alpha/beta hydrolase"/>
    <property type="match status" value="1"/>
</dbReference>
<dbReference type="InterPro" id="IPR010662">
    <property type="entry name" value="RBBP9/YdeN"/>
</dbReference>
<dbReference type="SUPFAM" id="SSF53474">
    <property type="entry name" value="alpha/beta-Hydrolases"/>
    <property type="match status" value="1"/>
</dbReference>
<sequence length="185" mass="20786">MKKQVLFIQGGGDNGYEADAPLADSLQAALGKDYELSYPQLQSDKSAPDFGWPRQIGEKINEFKEDLILVAHSVGASLLLKYLSETKITKNINGIFLIATPWWSGDKDWVQGLKLQEDVGNKLPEHIPIFLYHSMDDEVVPFDHLAIYARKLPQAAIHAIKNGGHQFNNDLQFLAEEIQKLKDLN</sequence>
<dbReference type="Pfam" id="PF06821">
    <property type="entry name" value="Ser_hydrolase"/>
    <property type="match status" value="1"/>
</dbReference>
<protein>
    <recommendedName>
        <fullName evidence="3">Alpha/beta hydrolase</fullName>
    </recommendedName>
</protein>
<evidence type="ECO:0000313" key="1">
    <source>
        <dbReference type="EMBL" id="KAA2239372.1"/>
    </source>
</evidence>
<dbReference type="RefSeq" id="WP_149840551.1">
    <property type="nucleotide sequence ID" value="NZ_VUOC01000004.1"/>
</dbReference>
<dbReference type="EMBL" id="VUOC01000004">
    <property type="protein sequence ID" value="KAA2239372.1"/>
    <property type="molecule type" value="Genomic_DNA"/>
</dbReference>
<dbReference type="PANTHER" id="PTHR15394:SF3">
    <property type="entry name" value="SERINE HYDROLASE RBBP9"/>
    <property type="match status" value="1"/>
</dbReference>
<evidence type="ECO:0008006" key="3">
    <source>
        <dbReference type="Google" id="ProtNLM"/>
    </source>
</evidence>
<dbReference type="GO" id="GO:0016787">
    <property type="term" value="F:hydrolase activity"/>
    <property type="evidence" value="ECO:0007669"/>
    <property type="project" value="InterPro"/>
</dbReference>
<dbReference type="InterPro" id="IPR029058">
    <property type="entry name" value="AB_hydrolase_fold"/>
</dbReference>
<reference evidence="1 2" key="1">
    <citation type="submission" date="2019-09" db="EMBL/GenBank/DDBJ databases">
        <title>Chitinophaga ginsengihumi sp. nov., isolated from soil of ginseng rhizosphere.</title>
        <authorList>
            <person name="Lee J."/>
        </authorList>
    </citation>
    <scope>NUCLEOTIDE SEQUENCE [LARGE SCALE GENOMIC DNA]</scope>
    <source>
        <strain evidence="1 2">BN140078</strain>
    </source>
</reference>
<gene>
    <name evidence="1" type="ORF">F0L74_24530</name>
</gene>
<comment type="caution">
    <text evidence="1">The sequence shown here is derived from an EMBL/GenBank/DDBJ whole genome shotgun (WGS) entry which is preliminary data.</text>
</comment>
<dbReference type="PANTHER" id="PTHR15394">
    <property type="entry name" value="SERINE HYDROLASE RBBP9"/>
    <property type="match status" value="1"/>
</dbReference>
<keyword evidence="2" id="KW-1185">Reference proteome</keyword>
<reference evidence="1 2" key="2">
    <citation type="submission" date="2019-09" db="EMBL/GenBank/DDBJ databases">
        <authorList>
            <person name="Jin C."/>
        </authorList>
    </citation>
    <scope>NUCLEOTIDE SEQUENCE [LARGE SCALE GENOMIC DNA]</scope>
    <source>
        <strain evidence="1 2">BN140078</strain>
    </source>
</reference>
<organism evidence="1 2">
    <name type="scientific">Chitinophaga agrisoli</name>
    <dbReference type="NCBI Taxonomy" id="2607653"/>
    <lineage>
        <taxon>Bacteria</taxon>
        <taxon>Pseudomonadati</taxon>
        <taxon>Bacteroidota</taxon>
        <taxon>Chitinophagia</taxon>
        <taxon>Chitinophagales</taxon>
        <taxon>Chitinophagaceae</taxon>
        <taxon>Chitinophaga</taxon>
    </lineage>
</organism>